<name>A0A834EQN3_9CHIR</name>
<comment type="caution">
    <text evidence="1">The sequence shown here is derived from an EMBL/GenBank/DDBJ whole genome shotgun (WGS) entry which is preliminary data.</text>
</comment>
<proteinExistence type="predicted"/>
<dbReference type="Proteomes" id="UP000664940">
    <property type="component" value="Unassembled WGS sequence"/>
</dbReference>
<protein>
    <submittedName>
        <fullName evidence="1">Uncharacterized protein</fullName>
    </submittedName>
</protein>
<dbReference type="AlphaFoldDB" id="A0A834EQN3"/>
<organism evidence="1 2">
    <name type="scientific">Phyllostomus discolor</name>
    <name type="common">pale spear-nosed bat</name>
    <dbReference type="NCBI Taxonomy" id="89673"/>
    <lineage>
        <taxon>Eukaryota</taxon>
        <taxon>Metazoa</taxon>
        <taxon>Chordata</taxon>
        <taxon>Craniata</taxon>
        <taxon>Vertebrata</taxon>
        <taxon>Euteleostomi</taxon>
        <taxon>Mammalia</taxon>
        <taxon>Eutheria</taxon>
        <taxon>Laurasiatheria</taxon>
        <taxon>Chiroptera</taxon>
        <taxon>Yangochiroptera</taxon>
        <taxon>Phyllostomidae</taxon>
        <taxon>Phyllostominae</taxon>
        <taxon>Phyllostomus</taxon>
    </lineage>
</organism>
<dbReference type="EMBL" id="JABVXQ010000002">
    <property type="protein sequence ID" value="KAF6125541.1"/>
    <property type="molecule type" value="Genomic_DNA"/>
</dbReference>
<evidence type="ECO:0000313" key="1">
    <source>
        <dbReference type="EMBL" id="KAF6125541.1"/>
    </source>
</evidence>
<accession>A0A834EQN3</accession>
<reference evidence="1 2" key="1">
    <citation type="journal article" date="2020" name="Nature">
        <title>Six reference-quality genomes reveal evolution of bat adaptations.</title>
        <authorList>
            <person name="Jebb D."/>
            <person name="Huang Z."/>
            <person name="Pippel M."/>
            <person name="Hughes G.M."/>
            <person name="Lavrichenko K."/>
            <person name="Devanna P."/>
            <person name="Winkler S."/>
            <person name="Jermiin L.S."/>
            <person name="Skirmuntt E.C."/>
            <person name="Katzourakis A."/>
            <person name="Burkitt-Gray L."/>
            <person name="Ray D.A."/>
            <person name="Sullivan K.A.M."/>
            <person name="Roscito J.G."/>
            <person name="Kirilenko B.M."/>
            <person name="Davalos L.M."/>
            <person name="Corthals A.P."/>
            <person name="Power M.L."/>
            <person name="Jones G."/>
            <person name="Ransome R.D."/>
            <person name="Dechmann D.K.N."/>
            <person name="Locatelli A.G."/>
            <person name="Puechmaille S.J."/>
            <person name="Fedrigo O."/>
            <person name="Jarvis E.D."/>
            <person name="Hiller M."/>
            <person name="Vernes S.C."/>
            <person name="Myers E.W."/>
            <person name="Teeling E.C."/>
        </authorList>
    </citation>
    <scope>NUCLEOTIDE SEQUENCE [LARGE SCALE GENOMIC DNA]</scope>
    <source>
        <strain evidence="1">Bat1K_MPI-CBG_1</strain>
    </source>
</reference>
<gene>
    <name evidence="1" type="ORF">HJG60_009958</name>
</gene>
<sequence>MLRVHRSPQNFANFLLKSSSHLLSDPQQLWLHLHVEDEIISLAAWALDKSPVNPLRAACVPLTSLGFDPLASSKIPVSGNGPQQSALTLFICRWSAFRVSPLQGHGGANKGKTEQHSTQRLQFLSQEVSDRLPLPLASCAWTPRPDVACSTADPAQADCPLPVRPLL</sequence>
<evidence type="ECO:0000313" key="2">
    <source>
        <dbReference type="Proteomes" id="UP000664940"/>
    </source>
</evidence>